<dbReference type="PANTHER" id="PTHR33112">
    <property type="entry name" value="DOMAIN PROTEIN, PUTATIVE-RELATED"/>
    <property type="match status" value="1"/>
</dbReference>
<gene>
    <name evidence="2" type="ORF">CEP52_009355</name>
</gene>
<dbReference type="EMBL" id="NKCK01000098">
    <property type="protein sequence ID" value="RSM00053.1"/>
    <property type="molecule type" value="Genomic_DNA"/>
</dbReference>
<protein>
    <recommendedName>
        <fullName evidence="1">Heterokaryon incompatibility domain-containing protein</fullName>
    </recommendedName>
</protein>
<evidence type="ECO:0000259" key="1">
    <source>
        <dbReference type="Pfam" id="PF06985"/>
    </source>
</evidence>
<dbReference type="AlphaFoldDB" id="A0A428TDF1"/>
<feature type="domain" description="Heterokaryon incompatibility" evidence="1">
    <location>
        <begin position="1"/>
        <end position="60"/>
    </location>
</feature>
<name>A0A428TDF1_9HYPO</name>
<comment type="caution">
    <text evidence="2">The sequence shown here is derived from an EMBL/GenBank/DDBJ whole genome shotgun (WGS) entry which is preliminary data.</text>
</comment>
<evidence type="ECO:0000313" key="3">
    <source>
        <dbReference type="Proteomes" id="UP000287144"/>
    </source>
</evidence>
<proteinExistence type="predicted"/>
<keyword evidence="3" id="KW-1185">Reference proteome</keyword>
<accession>A0A428TDF1</accession>
<dbReference type="PANTHER" id="PTHR33112:SF16">
    <property type="entry name" value="HETEROKARYON INCOMPATIBILITY DOMAIN-CONTAINING PROTEIN"/>
    <property type="match status" value="1"/>
</dbReference>
<dbReference type="InterPro" id="IPR010730">
    <property type="entry name" value="HET"/>
</dbReference>
<organism evidence="2 3">
    <name type="scientific">Fusarium oligoseptatum</name>
    <dbReference type="NCBI Taxonomy" id="2604345"/>
    <lineage>
        <taxon>Eukaryota</taxon>
        <taxon>Fungi</taxon>
        <taxon>Dikarya</taxon>
        <taxon>Ascomycota</taxon>
        <taxon>Pezizomycotina</taxon>
        <taxon>Sordariomycetes</taxon>
        <taxon>Hypocreomycetidae</taxon>
        <taxon>Hypocreales</taxon>
        <taxon>Nectriaceae</taxon>
        <taxon>Fusarium</taxon>
        <taxon>Fusarium solani species complex</taxon>
    </lineage>
</organism>
<dbReference type="Proteomes" id="UP000287144">
    <property type="component" value="Unassembled WGS sequence"/>
</dbReference>
<dbReference type="Pfam" id="PF06985">
    <property type="entry name" value="HET"/>
    <property type="match status" value="1"/>
</dbReference>
<dbReference type="STRING" id="1325735.A0A428TDF1"/>
<sequence length="181" mass="20494">MKIARELKVRYLWIDALCIIQNEDDHEDWKRECGKMARIYRNSYLTVAATWANSATGGCFITPDPGVVTGPIMMRKDGFVTLEGFLIPVSFEAQEIRAHCSELGSLRLEWFPDRIYDTEQMPATHLIPLVTGWSGSFSTFYGLVVKPFGQGTEMTRIGLATYPSKKIFSFPDCKKQVVTII</sequence>
<evidence type="ECO:0000313" key="2">
    <source>
        <dbReference type="EMBL" id="RSM00053.1"/>
    </source>
</evidence>
<reference evidence="2 3" key="1">
    <citation type="submission" date="2017-06" db="EMBL/GenBank/DDBJ databases">
        <title>Comparative genomic analysis of Ambrosia Fusariam Clade fungi.</title>
        <authorList>
            <person name="Stajich J.E."/>
            <person name="Carrillo J."/>
            <person name="Kijimoto T."/>
            <person name="Eskalen A."/>
            <person name="O'Donnell K."/>
            <person name="Kasson M."/>
        </authorList>
    </citation>
    <scope>NUCLEOTIDE SEQUENCE [LARGE SCALE GENOMIC DNA]</scope>
    <source>
        <strain evidence="2 3">NRRL62579</strain>
    </source>
</reference>